<dbReference type="GO" id="GO:0005816">
    <property type="term" value="C:spindle pole body"/>
    <property type="evidence" value="ECO:0007669"/>
    <property type="project" value="UniProtKB-ARBA"/>
</dbReference>
<dbReference type="GO" id="GO:0043015">
    <property type="term" value="F:gamma-tubulin binding"/>
    <property type="evidence" value="ECO:0007669"/>
    <property type="project" value="InterPro"/>
</dbReference>
<feature type="domain" description="Gamma tubulin complex component protein N-terminal" evidence="7">
    <location>
        <begin position="176"/>
        <end position="587"/>
    </location>
</feature>
<dbReference type="GO" id="GO:0000922">
    <property type="term" value="C:spindle pole"/>
    <property type="evidence" value="ECO:0007669"/>
    <property type="project" value="InterPro"/>
</dbReference>
<dbReference type="PANTHER" id="PTHR19302">
    <property type="entry name" value="GAMMA TUBULIN COMPLEX PROTEIN"/>
    <property type="match status" value="1"/>
</dbReference>
<evidence type="ECO:0000259" key="7">
    <source>
        <dbReference type="Pfam" id="PF17681"/>
    </source>
</evidence>
<feature type="domain" description="Gamma tubulin complex component C-terminal" evidence="6">
    <location>
        <begin position="592"/>
        <end position="955"/>
    </location>
</feature>
<evidence type="ECO:0000256" key="2">
    <source>
        <dbReference type="ARBA" id="ARBA00022490"/>
    </source>
</evidence>
<dbReference type="PANTHER" id="PTHR19302:SF70">
    <property type="entry name" value="GAMMA-TUBULIN COMPLEX COMPONENT 6"/>
    <property type="match status" value="1"/>
</dbReference>
<dbReference type="GO" id="GO:0051321">
    <property type="term" value="P:meiotic cell cycle"/>
    <property type="evidence" value="ECO:0007669"/>
    <property type="project" value="TreeGrafter"/>
</dbReference>
<dbReference type="STRING" id="1509407.A0A0L1JE40"/>
<accession>A0A0L1JE40</accession>
<evidence type="ECO:0000313" key="9">
    <source>
        <dbReference type="Proteomes" id="UP000037505"/>
    </source>
</evidence>
<dbReference type="GO" id="GO:0007020">
    <property type="term" value="P:microtubule nucleation"/>
    <property type="evidence" value="ECO:0007669"/>
    <property type="project" value="InterPro"/>
</dbReference>
<proteinExistence type="inferred from homology"/>
<keyword evidence="9" id="KW-1185">Reference proteome</keyword>
<dbReference type="OrthoDB" id="775571at2759"/>
<dbReference type="InterPro" id="IPR040457">
    <property type="entry name" value="GCP_C"/>
</dbReference>
<evidence type="ECO:0000256" key="3">
    <source>
        <dbReference type="ARBA" id="ARBA00022701"/>
    </source>
</evidence>
<dbReference type="GO" id="GO:0031122">
    <property type="term" value="P:cytoplasmic microtubule organization"/>
    <property type="evidence" value="ECO:0007669"/>
    <property type="project" value="TreeGrafter"/>
</dbReference>
<name>A0A0L1JE40_ASPN3</name>
<gene>
    <name evidence="8" type="ORF">ANOM_001597</name>
</gene>
<dbReference type="EMBL" id="JNOM01000020">
    <property type="protein sequence ID" value="KNG90069.1"/>
    <property type="molecule type" value="Genomic_DNA"/>
</dbReference>
<dbReference type="GO" id="GO:0000278">
    <property type="term" value="P:mitotic cell cycle"/>
    <property type="evidence" value="ECO:0007669"/>
    <property type="project" value="TreeGrafter"/>
</dbReference>
<comment type="subcellular location">
    <subcellularLocation>
        <location evidence="5">Cytoplasm</location>
        <location evidence="5">Cytoskeleton</location>
        <location evidence="5">Microtubule organizing center</location>
    </subcellularLocation>
</comment>
<keyword evidence="3 5" id="KW-0493">Microtubule</keyword>
<keyword evidence="4 5" id="KW-0206">Cytoskeleton</keyword>
<dbReference type="GO" id="GO:0051225">
    <property type="term" value="P:spindle assembly"/>
    <property type="evidence" value="ECO:0007669"/>
    <property type="project" value="TreeGrafter"/>
</dbReference>
<comment type="caution">
    <text evidence="8">The sequence shown here is derived from an EMBL/GenBank/DDBJ whole genome shotgun (WGS) entry which is preliminary data.</text>
</comment>
<protein>
    <recommendedName>
        <fullName evidence="5">Spindle pole body component</fullName>
    </recommendedName>
</protein>
<evidence type="ECO:0000256" key="5">
    <source>
        <dbReference type="RuleBase" id="RU363050"/>
    </source>
</evidence>
<dbReference type="AlphaFoldDB" id="A0A0L1JE40"/>
<dbReference type="GO" id="GO:0051011">
    <property type="term" value="F:microtubule minus-end binding"/>
    <property type="evidence" value="ECO:0007669"/>
    <property type="project" value="TreeGrafter"/>
</dbReference>
<comment type="similarity">
    <text evidence="1 5">Belongs to the TUBGCP family.</text>
</comment>
<evidence type="ECO:0000256" key="4">
    <source>
        <dbReference type="ARBA" id="ARBA00023212"/>
    </source>
</evidence>
<dbReference type="InterPro" id="IPR007259">
    <property type="entry name" value="GCP"/>
</dbReference>
<dbReference type="RefSeq" id="XP_015410992.1">
    <property type="nucleotide sequence ID" value="XM_015546854.1"/>
</dbReference>
<dbReference type="GO" id="GO:0000930">
    <property type="term" value="C:gamma-tubulin complex"/>
    <property type="evidence" value="ECO:0007669"/>
    <property type="project" value="UniProtKB-ARBA"/>
</dbReference>
<evidence type="ECO:0000259" key="6">
    <source>
        <dbReference type="Pfam" id="PF04130"/>
    </source>
</evidence>
<dbReference type="Proteomes" id="UP000037505">
    <property type="component" value="Unassembled WGS sequence"/>
</dbReference>
<dbReference type="Pfam" id="PF04130">
    <property type="entry name" value="GCP_C_terminal"/>
    <property type="match status" value="1"/>
</dbReference>
<keyword evidence="2 5" id="KW-0963">Cytoplasm</keyword>
<organism evidence="8 9">
    <name type="scientific">Aspergillus nomiae NRRL (strain ATCC 15546 / NRRL 13137 / CBS 260.88 / M93)</name>
    <dbReference type="NCBI Taxonomy" id="1509407"/>
    <lineage>
        <taxon>Eukaryota</taxon>
        <taxon>Fungi</taxon>
        <taxon>Dikarya</taxon>
        <taxon>Ascomycota</taxon>
        <taxon>Pezizomycotina</taxon>
        <taxon>Eurotiomycetes</taxon>
        <taxon>Eurotiomycetidae</taxon>
        <taxon>Eurotiales</taxon>
        <taxon>Aspergillaceae</taxon>
        <taxon>Aspergillus</taxon>
        <taxon>Aspergillus subgen. Circumdati</taxon>
    </lineage>
</organism>
<dbReference type="Pfam" id="PF17681">
    <property type="entry name" value="GCP_N_terminal"/>
    <property type="match status" value="1"/>
</dbReference>
<dbReference type="InterPro" id="IPR041470">
    <property type="entry name" value="GCP_N"/>
</dbReference>
<reference evidence="8 9" key="1">
    <citation type="submission" date="2014-06" db="EMBL/GenBank/DDBJ databases">
        <title>The Genome of the Aflatoxigenic Filamentous Fungus Aspergillus nomius.</title>
        <authorList>
            <person name="Moore M.G."/>
            <person name="Shannon B.M."/>
            <person name="Brian M.M."/>
        </authorList>
    </citation>
    <scope>NUCLEOTIDE SEQUENCE [LARGE SCALE GENOMIC DNA]</scope>
    <source>
        <strain evidence="8 9">NRRL 13137</strain>
    </source>
</reference>
<dbReference type="Gene3D" id="1.20.120.1900">
    <property type="entry name" value="Gamma-tubulin complex, C-terminal domain"/>
    <property type="match status" value="1"/>
</dbReference>
<sequence>MEQEDCDTDPFSSEGLWRLSKFTLQSLQPLEPLPWNEELPDLTGGFFRSPLESLNEDCFSLRQLNLFQTDVFDPDLLPESTTDASSETHVEPSIARSETGDESEDIWALDSLDVKIDGKGLLKTWESCQNRLYHEPASAYFSESGSRGFDAALANQAAVNGLGKPARVARNDVFFRSLFRLGLGWSSLFFRYDRERQVFERVFDGLRLSGVSVAALNGLIDEMIRCGTDMQRVRNFVGKAPSKSTKLSALSTLSSAVAVVIYIVEKRLLSSADNIASLIQIRALFQRCAELAGVLADLVEAVEGVVSDAQIFSIVLEKAAHFSQSFGHMEDLFREIVIRTVYPFLEHVETWIGLRLEASTLKELAANGRSFVALERSEENPKTISSQSTRLDYRYNPTEMPSFIPADQAELIFESGRSLRLLKRFHPHHPIASDGICNGDVPRLSCASTWTDIERIQQKAKTYENKLRCEILKYNRGDPSVKRDLQIDSQPFARGEASDTLKDTFDLFDIDDAQNTTGLLANQSSMEKDELSRLIDGGNDKGLGGPENHKCNFGPELASALYLSLAPLLSSQALLIDYSCLHLLFKEHKVRYHLALQWRFQLLGDGFFTSRLSHALFDPEMQSGERKSGVVRSSVHTGLRLGSRDTWPPASSELRLVLIGLLNECHGFDDRSDSSTGNESRKERELPGGLSFSIRELTDEEVTKCKDPNAIEALDFLRLQYKPSDVLEAIITSRSLSKYDHLFKHLLRLLRMVSVVKGLIRDSTGRDSLSGDPRNVYQKFRIDCQHFVLVLSDYCFHVGIGSTWQRFQDSLAKIERCLDRSDIDGTIEAADSVPRLRDYHEDVLDQMLFALFLSKRHADAAKLLESIFGTILTFAPLSRMDGTSGVRHESEAIVYQLYATFRKQTSLFVSYLRSLDGVKASSKPFGRSGTTFASREASTSVFDHLLARLDMRKYY</sequence>
<evidence type="ECO:0000313" key="8">
    <source>
        <dbReference type="EMBL" id="KNG90069.1"/>
    </source>
</evidence>
<dbReference type="GO" id="GO:0005874">
    <property type="term" value="C:microtubule"/>
    <property type="evidence" value="ECO:0007669"/>
    <property type="project" value="UniProtKB-KW"/>
</dbReference>
<dbReference type="GeneID" id="26803401"/>
<dbReference type="FunFam" id="1.20.120.1900:FF:000013">
    <property type="entry name" value="Spindle pole body component"/>
    <property type="match status" value="1"/>
</dbReference>
<evidence type="ECO:0000256" key="1">
    <source>
        <dbReference type="ARBA" id="ARBA00010337"/>
    </source>
</evidence>
<dbReference type="InterPro" id="IPR042241">
    <property type="entry name" value="GCP_C_sf"/>
</dbReference>